<organism evidence="1 2">
    <name type="scientific">Colwellia psychrerythraea</name>
    <name type="common">Vibrio psychroerythus</name>
    <dbReference type="NCBI Taxonomy" id="28229"/>
    <lineage>
        <taxon>Bacteria</taxon>
        <taxon>Pseudomonadati</taxon>
        <taxon>Pseudomonadota</taxon>
        <taxon>Gammaproteobacteria</taxon>
        <taxon>Alteromonadales</taxon>
        <taxon>Colwelliaceae</taxon>
        <taxon>Colwellia</taxon>
    </lineage>
</organism>
<dbReference type="EMBL" id="JQED01000029">
    <property type="protein sequence ID" value="KGJ91545.1"/>
    <property type="molecule type" value="Genomic_DNA"/>
</dbReference>
<evidence type="ECO:0000313" key="1">
    <source>
        <dbReference type="EMBL" id="KGJ91545.1"/>
    </source>
</evidence>
<name>A0A099KMU6_COLPS</name>
<protein>
    <submittedName>
        <fullName evidence="1">Uncharacterized protein</fullName>
    </submittedName>
</protein>
<comment type="caution">
    <text evidence="1">The sequence shown here is derived from an EMBL/GenBank/DDBJ whole genome shotgun (WGS) entry which is preliminary data.</text>
</comment>
<reference evidence="1 2" key="1">
    <citation type="submission" date="2014-08" db="EMBL/GenBank/DDBJ databases">
        <title>Genomic and Phenotypic Diversity of Colwellia psychrerythraea strains from Disparate Marine Basins.</title>
        <authorList>
            <person name="Techtmann S.M."/>
            <person name="Stelling S.C."/>
            <person name="Utturkar S.M."/>
            <person name="Alshibli N."/>
            <person name="Harris A."/>
            <person name="Brown S.D."/>
            <person name="Hazen T.C."/>
        </authorList>
    </citation>
    <scope>NUCLEOTIDE SEQUENCE [LARGE SCALE GENOMIC DNA]</scope>
    <source>
        <strain evidence="1 2">ND2E</strain>
    </source>
</reference>
<evidence type="ECO:0000313" key="2">
    <source>
        <dbReference type="Proteomes" id="UP000029843"/>
    </source>
</evidence>
<dbReference type="Proteomes" id="UP000029843">
    <property type="component" value="Unassembled WGS sequence"/>
</dbReference>
<gene>
    <name evidence="1" type="ORF">ND2E_3410</name>
</gene>
<dbReference type="AlphaFoldDB" id="A0A099KMU6"/>
<accession>A0A099KMU6</accession>
<sequence>MMPPFKKVCILLAINFVEAGKCYEQSRHITDWILPDKH</sequence>
<proteinExistence type="predicted"/>